<reference evidence="1 3" key="1">
    <citation type="submission" date="2013-02" db="EMBL/GenBank/DDBJ databases">
        <title>The Genome Sequence of Enterococcus moraviensis BAA-383.</title>
        <authorList>
            <consortium name="The Broad Institute Genome Sequencing Platform"/>
            <consortium name="The Broad Institute Genome Sequencing Center for Infectious Disease"/>
            <person name="Earl A.M."/>
            <person name="Gilmore M.S."/>
            <person name="Lebreton F."/>
            <person name="Walker B."/>
            <person name="Young S.K."/>
            <person name="Zeng Q."/>
            <person name="Gargeya S."/>
            <person name="Fitzgerald M."/>
            <person name="Haas B."/>
            <person name="Abouelleil A."/>
            <person name="Alvarado L."/>
            <person name="Arachchi H.M."/>
            <person name="Berlin A.M."/>
            <person name="Chapman S.B."/>
            <person name="Dewar J."/>
            <person name="Goldberg J."/>
            <person name="Griggs A."/>
            <person name="Gujja S."/>
            <person name="Hansen M."/>
            <person name="Howarth C."/>
            <person name="Imamovic A."/>
            <person name="Larimer J."/>
            <person name="McCowan C."/>
            <person name="Murphy C."/>
            <person name="Neiman D."/>
            <person name="Pearson M."/>
            <person name="Priest M."/>
            <person name="Roberts A."/>
            <person name="Saif S."/>
            <person name="Shea T."/>
            <person name="Sisk P."/>
            <person name="Sykes S."/>
            <person name="Wortman J."/>
            <person name="Nusbaum C."/>
            <person name="Birren B."/>
        </authorList>
    </citation>
    <scope>NUCLEOTIDE SEQUENCE [LARGE SCALE GENOMIC DNA]</scope>
    <source>
        <strain evidence="1 3">ATCC BAA-383</strain>
    </source>
</reference>
<dbReference type="eggNOG" id="ENOG5032W75">
    <property type="taxonomic scope" value="Bacteria"/>
</dbReference>
<gene>
    <name evidence="2" type="ORF">I586_01030</name>
    <name evidence="1" type="ORF">UAY_00836</name>
</gene>
<sequence>MKKETMLTYLDQQITKKITEYDVALDWNTRNHSIEVVFRLFAENKTHEQIDDAAGTLSEEEIIEFEDGVLFYNPEKTSVEEEDYLAVIPYEGKKGIKKSVLDGFVAYLNEVLTEGQSDLLDFLTDEDQEVFELKWSNEEFEKAVQAYQKADSDVYIAYPSY</sequence>
<dbReference type="Proteomes" id="UP000014157">
    <property type="component" value="Unassembled WGS sequence"/>
</dbReference>
<comment type="caution">
    <text evidence="1">The sequence shown here is derived from an EMBL/GenBank/DDBJ whole genome shotgun (WGS) entry which is preliminary data.</text>
</comment>
<evidence type="ECO:0000313" key="2">
    <source>
        <dbReference type="EMBL" id="EOT74034.1"/>
    </source>
</evidence>
<dbReference type="OrthoDB" id="2165293at2"/>
<dbReference type="HOGENOM" id="CLU_125827_0_0_9"/>
<dbReference type="Proteomes" id="UP000013781">
    <property type="component" value="Unassembled WGS sequence"/>
</dbReference>
<proteinExistence type="predicted"/>
<dbReference type="Gene3D" id="3.40.50.11250">
    <property type="entry name" value="Protein of unknown function DUF3013"/>
    <property type="match status" value="1"/>
</dbReference>
<evidence type="ECO:0000313" key="1">
    <source>
        <dbReference type="EMBL" id="EOI03089.1"/>
    </source>
</evidence>
<reference evidence="2 4" key="2">
    <citation type="submission" date="2013-03" db="EMBL/GenBank/DDBJ databases">
        <title>The Genome Sequence of Enterococcus moraviensis BAA-383 (PacBio/Illumina hybrid assembly).</title>
        <authorList>
            <consortium name="The Broad Institute Genomics Platform"/>
            <consortium name="The Broad Institute Genome Sequencing Center for Infectious Disease"/>
            <person name="Earl A."/>
            <person name="Russ C."/>
            <person name="Gilmore M."/>
            <person name="Surin D."/>
            <person name="Walker B."/>
            <person name="Young S."/>
            <person name="Zeng Q."/>
            <person name="Gargeya S."/>
            <person name="Fitzgerald M."/>
            <person name="Haas B."/>
            <person name="Abouelleil A."/>
            <person name="Allen A.W."/>
            <person name="Alvarado L."/>
            <person name="Arachchi H.M."/>
            <person name="Berlin A.M."/>
            <person name="Chapman S.B."/>
            <person name="Gainer-Dewar J."/>
            <person name="Goldberg J."/>
            <person name="Griggs A."/>
            <person name="Gujja S."/>
            <person name="Hansen M."/>
            <person name="Howarth C."/>
            <person name="Imamovic A."/>
            <person name="Ireland A."/>
            <person name="Larimer J."/>
            <person name="McCowan C."/>
            <person name="Murphy C."/>
            <person name="Pearson M."/>
            <person name="Poon T.W."/>
            <person name="Priest M."/>
            <person name="Roberts A."/>
            <person name="Saif S."/>
            <person name="Shea T."/>
            <person name="Sisk P."/>
            <person name="Sykes S."/>
            <person name="Wortman J."/>
            <person name="Nusbaum C."/>
            <person name="Birren B."/>
        </authorList>
    </citation>
    <scope>NUCLEOTIDE SEQUENCE [LARGE SCALE GENOMIC DNA]</scope>
    <source>
        <strain evidence="2 4">ATCC BAA-383</strain>
    </source>
</reference>
<dbReference type="EMBL" id="AJAS01000008">
    <property type="protein sequence ID" value="EOI03089.1"/>
    <property type="molecule type" value="Genomic_DNA"/>
</dbReference>
<name>R2TDM6_9ENTE</name>
<keyword evidence="4" id="KW-1185">Reference proteome</keyword>
<dbReference type="InterPro" id="IPR021380">
    <property type="entry name" value="DUF3013"/>
</dbReference>
<accession>R2TDM6</accession>
<dbReference type="RefSeq" id="WP_010764233.1">
    <property type="nucleotide sequence ID" value="NZ_ASWB01000001.1"/>
</dbReference>
<protein>
    <recommendedName>
        <fullName evidence="5">DUF3013 family protein</fullName>
    </recommendedName>
</protein>
<dbReference type="EMBL" id="ASWB01000001">
    <property type="protein sequence ID" value="EOT74034.1"/>
    <property type="molecule type" value="Genomic_DNA"/>
</dbReference>
<evidence type="ECO:0008006" key="5">
    <source>
        <dbReference type="Google" id="ProtNLM"/>
    </source>
</evidence>
<dbReference type="PATRIC" id="fig|1158609.3.peg.798"/>
<organism evidence="1 3">
    <name type="scientific">Enterococcus moraviensis ATCC BAA-383</name>
    <dbReference type="NCBI Taxonomy" id="1158609"/>
    <lineage>
        <taxon>Bacteria</taxon>
        <taxon>Bacillati</taxon>
        <taxon>Bacillota</taxon>
        <taxon>Bacilli</taxon>
        <taxon>Lactobacillales</taxon>
        <taxon>Enterococcaceae</taxon>
        <taxon>Enterococcus</taxon>
    </lineage>
</organism>
<dbReference type="STRING" id="155617.RV09_GL002841"/>
<dbReference type="AlphaFoldDB" id="R2TDM6"/>
<evidence type="ECO:0000313" key="4">
    <source>
        <dbReference type="Proteomes" id="UP000014157"/>
    </source>
</evidence>
<dbReference type="Pfam" id="PF11217">
    <property type="entry name" value="DUF3013"/>
    <property type="match status" value="1"/>
</dbReference>
<evidence type="ECO:0000313" key="3">
    <source>
        <dbReference type="Proteomes" id="UP000013781"/>
    </source>
</evidence>